<dbReference type="AlphaFoldDB" id="A0AAE0YQL8"/>
<dbReference type="EMBL" id="JAWDGP010005645">
    <property type="protein sequence ID" value="KAK3754697.1"/>
    <property type="molecule type" value="Genomic_DNA"/>
</dbReference>
<comment type="caution">
    <text evidence="1">The sequence shown here is derived from an EMBL/GenBank/DDBJ whole genome shotgun (WGS) entry which is preliminary data.</text>
</comment>
<protein>
    <submittedName>
        <fullName evidence="1">Uncharacterized protein</fullName>
    </submittedName>
</protein>
<organism evidence="1 2">
    <name type="scientific">Elysia crispata</name>
    <name type="common">lettuce slug</name>
    <dbReference type="NCBI Taxonomy" id="231223"/>
    <lineage>
        <taxon>Eukaryota</taxon>
        <taxon>Metazoa</taxon>
        <taxon>Spiralia</taxon>
        <taxon>Lophotrochozoa</taxon>
        <taxon>Mollusca</taxon>
        <taxon>Gastropoda</taxon>
        <taxon>Heterobranchia</taxon>
        <taxon>Euthyneura</taxon>
        <taxon>Panpulmonata</taxon>
        <taxon>Sacoglossa</taxon>
        <taxon>Placobranchoidea</taxon>
        <taxon>Plakobranchidae</taxon>
        <taxon>Elysia</taxon>
    </lineage>
</organism>
<sequence length="119" mass="12959">MGILCDRRKSHGLLLTPATARYPLTPATARYPLTPATARYPLTPATARYPLTPATARYPLVAIGLATGVVDKIKPPGKRVRFRRQALRCNLRTAGGAASHFAGNRRASRTGLSSYRLWS</sequence>
<name>A0AAE0YQL8_9GAST</name>
<accession>A0AAE0YQL8</accession>
<proteinExistence type="predicted"/>
<evidence type="ECO:0000313" key="2">
    <source>
        <dbReference type="Proteomes" id="UP001283361"/>
    </source>
</evidence>
<gene>
    <name evidence="1" type="ORF">RRG08_053167</name>
</gene>
<dbReference type="Proteomes" id="UP001283361">
    <property type="component" value="Unassembled WGS sequence"/>
</dbReference>
<evidence type="ECO:0000313" key="1">
    <source>
        <dbReference type="EMBL" id="KAK3754697.1"/>
    </source>
</evidence>
<reference evidence="1" key="1">
    <citation type="journal article" date="2023" name="G3 (Bethesda)">
        <title>A reference genome for the long-term kleptoplast-retaining sea slug Elysia crispata morphotype clarki.</title>
        <authorList>
            <person name="Eastman K.E."/>
            <person name="Pendleton A.L."/>
            <person name="Shaikh M.A."/>
            <person name="Suttiyut T."/>
            <person name="Ogas R."/>
            <person name="Tomko P."/>
            <person name="Gavelis G."/>
            <person name="Widhalm J.R."/>
            <person name="Wisecaver J.H."/>
        </authorList>
    </citation>
    <scope>NUCLEOTIDE SEQUENCE</scope>
    <source>
        <strain evidence="1">ECLA1</strain>
    </source>
</reference>
<keyword evidence="2" id="KW-1185">Reference proteome</keyword>